<evidence type="ECO:0000313" key="2">
    <source>
        <dbReference type="EMBL" id="MBC5652830.1"/>
    </source>
</evidence>
<dbReference type="PANTHER" id="PTHR45138">
    <property type="entry name" value="REGULATORY COMPONENTS OF SENSORY TRANSDUCTION SYSTEM"/>
    <property type="match status" value="1"/>
</dbReference>
<feature type="domain" description="GGDEF" evidence="1">
    <location>
        <begin position="72"/>
        <end position="142"/>
    </location>
</feature>
<dbReference type="Proteomes" id="UP000652847">
    <property type="component" value="Unassembled WGS sequence"/>
</dbReference>
<dbReference type="InterPro" id="IPR029787">
    <property type="entry name" value="Nucleotide_cyclase"/>
</dbReference>
<dbReference type="InterPro" id="IPR050469">
    <property type="entry name" value="Diguanylate_Cyclase"/>
</dbReference>
<dbReference type="GO" id="GO:0052621">
    <property type="term" value="F:diguanylate cyclase activity"/>
    <property type="evidence" value="ECO:0007669"/>
    <property type="project" value="TreeGrafter"/>
</dbReference>
<protein>
    <submittedName>
        <fullName evidence="2">GGDEF domain-containing protein</fullName>
    </submittedName>
</protein>
<accession>A0A8I0ALH8</accession>
<dbReference type="CDD" id="cd01949">
    <property type="entry name" value="GGDEF"/>
    <property type="match status" value="1"/>
</dbReference>
<dbReference type="Pfam" id="PF00990">
    <property type="entry name" value="GGDEF"/>
    <property type="match status" value="1"/>
</dbReference>
<proteinExistence type="predicted"/>
<keyword evidence="3" id="KW-1185">Reference proteome</keyword>
<sequence>MKFKAASRETVVKRLRKRIELQEESSKRVNMEAWRNALYKRSEYDELTGVLNRRGIRKYMVQAFSDAKAVGNKFAVLIIDVDFFKEYNDTYGHVAGDEFLLAIGGSQTMSVMEAADKALYDLKKNSKNGFVIVESLQGEENG</sequence>
<dbReference type="GO" id="GO:1902201">
    <property type="term" value="P:negative regulation of bacterial-type flagellum-dependent cell motility"/>
    <property type="evidence" value="ECO:0007669"/>
    <property type="project" value="TreeGrafter"/>
</dbReference>
<dbReference type="PANTHER" id="PTHR45138:SF9">
    <property type="entry name" value="DIGUANYLATE CYCLASE DGCM-RELATED"/>
    <property type="match status" value="1"/>
</dbReference>
<dbReference type="EMBL" id="JACOOT010000040">
    <property type="protein sequence ID" value="MBC5652830.1"/>
    <property type="molecule type" value="Genomic_DNA"/>
</dbReference>
<dbReference type="PROSITE" id="PS50887">
    <property type="entry name" value="GGDEF"/>
    <property type="match status" value="1"/>
</dbReference>
<dbReference type="AlphaFoldDB" id="A0A8I0ALH8"/>
<dbReference type="RefSeq" id="WP_117853112.1">
    <property type="nucleotide sequence ID" value="NZ_JACOOT010000040.1"/>
</dbReference>
<comment type="caution">
    <text evidence="2">The sequence shown here is derived from an EMBL/GenBank/DDBJ whole genome shotgun (WGS) entry which is preliminary data.</text>
</comment>
<dbReference type="NCBIfam" id="TIGR00254">
    <property type="entry name" value="GGDEF"/>
    <property type="match status" value="1"/>
</dbReference>
<name>A0A8I0ALH8_9FIRM</name>
<organism evidence="2 3">
    <name type="scientific">Blautia segnis</name>
    <dbReference type="NCBI Taxonomy" id="2763030"/>
    <lineage>
        <taxon>Bacteria</taxon>
        <taxon>Bacillati</taxon>
        <taxon>Bacillota</taxon>
        <taxon>Clostridia</taxon>
        <taxon>Lachnospirales</taxon>
        <taxon>Lachnospiraceae</taxon>
        <taxon>Blautia</taxon>
    </lineage>
</organism>
<dbReference type="SMART" id="SM00267">
    <property type="entry name" value="GGDEF"/>
    <property type="match status" value="1"/>
</dbReference>
<evidence type="ECO:0000259" key="1">
    <source>
        <dbReference type="PROSITE" id="PS50887"/>
    </source>
</evidence>
<dbReference type="InterPro" id="IPR043128">
    <property type="entry name" value="Rev_trsase/Diguanyl_cyclase"/>
</dbReference>
<evidence type="ECO:0000313" key="3">
    <source>
        <dbReference type="Proteomes" id="UP000652847"/>
    </source>
</evidence>
<dbReference type="SUPFAM" id="SSF55073">
    <property type="entry name" value="Nucleotide cyclase"/>
    <property type="match status" value="1"/>
</dbReference>
<reference evidence="2 3" key="1">
    <citation type="submission" date="2020-08" db="EMBL/GenBank/DDBJ databases">
        <title>Genome public.</title>
        <authorList>
            <person name="Liu C."/>
            <person name="Sun Q."/>
        </authorList>
    </citation>
    <scope>NUCLEOTIDE SEQUENCE [LARGE SCALE GENOMIC DNA]</scope>
    <source>
        <strain evidence="2 3">BX17</strain>
    </source>
</reference>
<dbReference type="InterPro" id="IPR000160">
    <property type="entry name" value="GGDEF_dom"/>
</dbReference>
<dbReference type="GO" id="GO:0043709">
    <property type="term" value="P:cell adhesion involved in single-species biofilm formation"/>
    <property type="evidence" value="ECO:0007669"/>
    <property type="project" value="TreeGrafter"/>
</dbReference>
<gene>
    <name evidence="2" type="ORF">H8S54_17445</name>
</gene>
<dbReference type="GO" id="GO:0005886">
    <property type="term" value="C:plasma membrane"/>
    <property type="evidence" value="ECO:0007669"/>
    <property type="project" value="TreeGrafter"/>
</dbReference>
<dbReference type="Gene3D" id="3.30.70.270">
    <property type="match status" value="1"/>
</dbReference>